<gene>
    <name evidence="3" type="ORF">DMAD_09065</name>
</gene>
<dbReference type="Pfam" id="PF05335">
    <property type="entry name" value="DUF745"/>
    <property type="match status" value="1"/>
</dbReference>
<dbReference type="Proteomes" id="UP001500889">
    <property type="component" value="Chromosome O"/>
</dbReference>
<organism evidence="3 4">
    <name type="scientific">Drosophila madeirensis</name>
    <name type="common">Fruit fly</name>
    <dbReference type="NCBI Taxonomy" id="30013"/>
    <lineage>
        <taxon>Eukaryota</taxon>
        <taxon>Metazoa</taxon>
        <taxon>Ecdysozoa</taxon>
        <taxon>Arthropoda</taxon>
        <taxon>Hexapoda</taxon>
        <taxon>Insecta</taxon>
        <taxon>Pterygota</taxon>
        <taxon>Neoptera</taxon>
        <taxon>Endopterygota</taxon>
        <taxon>Diptera</taxon>
        <taxon>Brachycera</taxon>
        <taxon>Muscomorpha</taxon>
        <taxon>Ephydroidea</taxon>
        <taxon>Drosophilidae</taxon>
        <taxon>Drosophila</taxon>
        <taxon>Sophophora</taxon>
    </lineage>
</organism>
<evidence type="ECO:0000313" key="3">
    <source>
        <dbReference type="EMBL" id="BFF90564.1"/>
    </source>
</evidence>
<keyword evidence="4" id="KW-1185">Reference proteome</keyword>
<dbReference type="EMBL" id="AP029263">
    <property type="protein sequence ID" value="BFF90564.1"/>
    <property type="molecule type" value="Genomic_DNA"/>
</dbReference>
<evidence type="ECO:0000256" key="2">
    <source>
        <dbReference type="SAM" id="SignalP"/>
    </source>
</evidence>
<feature type="coiled-coil region" evidence="1">
    <location>
        <begin position="90"/>
        <end position="146"/>
    </location>
</feature>
<dbReference type="AlphaFoldDB" id="A0AAU9EZS6"/>
<name>A0AAU9EZS6_DROMD</name>
<keyword evidence="1" id="KW-0175">Coiled coil</keyword>
<reference evidence="3 4" key="1">
    <citation type="submission" date="2024-02" db="EMBL/GenBank/DDBJ databases">
        <title>A chromosome-level genome assembly of Drosophila madeirensis, a fruit fly species endemic to Madeira island.</title>
        <authorList>
            <person name="Tomihara K."/>
            <person name="Llopart A."/>
            <person name="Yamamoto D."/>
        </authorList>
    </citation>
    <scope>NUCLEOTIDE SEQUENCE [LARGE SCALE GENOMIC DNA]</scope>
    <source>
        <strain evidence="3 4">RF1</strain>
    </source>
</reference>
<dbReference type="InterPro" id="IPR007999">
    <property type="entry name" value="DUF745"/>
</dbReference>
<feature type="coiled-coil region" evidence="1">
    <location>
        <begin position="189"/>
        <end position="223"/>
    </location>
</feature>
<dbReference type="PANTHER" id="PTHR37161">
    <property type="entry name" value="HDC10475"/>
    <property type="match status" value="1"/>
</dbReference>
<proteinExistence type="predicted"/>
<feature type="signal peptide" evidence="2">
    <location>
        <begin position="1"/>
        <end position="22"/>
    </location>
</feature>
<sequence length="272" mass="28913">MNYNKVLLTYLVLLLGLVGLECIYQLDEWDNSPFLSQLSMEGGEGTGEAACGEPKSKQCGSFDKGNPKSKATNIAQKAAQEAKAASDSQMAAAEAAATQVKTELAEKAAQSARAAEAALAGKQQMIEQLAQEMAEAEAVVTEVTASLQNTQINTNAAAAAASDSQTQLQQMKLLLQAATTNLANIEGVSQGAQTELSEKTQLLEAAKNRVQSLGKQMADAKADFDKTKQAAYKAACAAVDAKKKAQRNRRLAVYRQWMFGEPGKYLRGGSKL</sequence>
<keyword evidence="2" id="KW-0732">Signal</keyword>
<evidence type="ECO:0000313" key="4">
    <source>
        <dbReference type="Proteomes" id="UP001500889"/>
    </source>
</evidence>
<protein>
    <submittedName>
        <fullName evidence="3">Uncharacterized protein</fullName>
    </submittedName>
</protein>
<feature type="chain" id="PRO_5043728671" evidence="2">
    <location>
        <begin position="23"/>
        <end position="272"/>
    </location>
</feature>
<dbReference type="PANTHER" id="PTHR37161:SF2">
    <property type="entry name" value="AT11648P-RELATED"/>
    <property type="match status" value="1"/>
</dbReference>
<evidence type="ECO:0000256" key="1">
    <source>
        <dbReference type="SAM" id="Coils"/>
    </source>
</evidence>
<accession>A0AAU9EZS6</accession>